<sequence>MDTSDGSMVETSSRYSGAQDSGIGSDSVKIRIVQIEQHSGTSHHRIARPSRQSSIVKNLNFIPFDLFITASRISFMTYSSTSLSKSKSTEDQRNDEKSTKNSLNLKETVEPDFKKTVRADISSVTADDLLNSNSLPSGKKTGILSLESLHASTRSSARQALGITIVRQPGRRGTGDLQLEPFLHLVVSQPSLILSCHHRKQKMEISVFDAVLKDPGKTLPETLDYCKTWLQTVAGEIDAKSGIPPPLITLQIKDFLNGPAEINVDIAKPLKANISFVKLDQIKQFMKMIRSKSYYETQEENVSAADSLPKKDDTLTSQCYKSRIPDSEDHSDGGQKISVQKNLWTSISCCQKISIHATQMVLSMETCPEPGKPCLLASLSSLSGNLLVKAKGRINGSSLMLDINDFLIKTSLQEKSRTLLGPVCSSITVEAKWCKHSGNPGPELSIPKVHIDVRGGLMQVFWGQEHLNCLVLLHEHLQSYLLQDDKDERQNTTQINPIQIPTESNQGSKTEHTSDDLRTGLFQYIQDTEAQRLPGAYEVVFYNETEDNPGMMLWRYPEPRVLTLVRITPVPFNTTEDPDISTADLGDVLQIPCSLEYWDELQKAFVAFREFSLSESKVCELSLPTINLITDQKELVASDLWRIVLNSNQNSGDDQSSESESGSQSACDQLVTPTALAACTRVDSCFTPWFVPSLGVSIQFAHLELHLCHHLDQLGTGSPKFLHPFTSDKNVPSELEYLIISFKKPHIYLRQWSDGSVFKEIQFSTKIDCKLLEYRNLTMQDVVKPFGVFGQVAVSGNLVEKLLNANVMVDPIFISFGQHAVYSLHKTIQAWQQEFLPPSSDVNQCPEAEELVFSHFVICNDTQETLRFGQVDTDENVLLASLHSHQYSWRSHKSPQLLHICIEGWGNWRWSEPFSIDNIGTFIRTIQYKGRTASLIIKVQPLSGVQKQIIICGRQIVCSYLSESIEMKVVQHYIGQDGQAVVKEHFDCLAPKQKLPSYVLENNELTELSVKAEGNEDWSRDVSLESKHTEYSTVIQVPSSNSSIIYVWCMVLTLEANSQVEQRIEAFQIGIYWANTNTVHKSVAIKLVHNMTSPKWKDGDNEEVVTLDEEGFVEAEIRLGAFPGHQKLCQFCISSIVQRGIQILQIEDKSIVVNNTPYQIYYRPQLSVMKSQLTEEFSHVPDSSTFSICSAMESDTAKTSSILFWDLMHDFSHSVSDSLPLQKYMLLSFKLSINDNTTVPCWSSPAIIRQEFPRQSIAIPISGRDEHGFSTRAIVLTYQEHLGVTYLTLSEDPSPRIIIHNRCPVSLLIKENFKDTPKFDVYCKHVPAESSVHHELYHQVSSYPDCRTKDLVPSIVLKVLSSEELTNEWSDFVDINNQGTQIVFLTGFGYVYVDVAHQCGSIVITLAPEGRPGHQADLNRTQEQSLVFKTFISQLSLTVNDDITNPKMSSELLRFTIDHIYLHLVPAASYLRPLSQEFNGEATNSLQQFYTLQIYCGDLQLDNQLYSKSNFHFPVLLCQGEKNESIQWTKMHSLMISSKDLEEYSKNSFIKLCLTLSGEKTLLFHVNELCFEMKPARLYVEDTFVYYVKTLFETYLPDSKSIYHSTKTSALSQILPEQVRQHANALVSPVKLRKLAIQPVSLLVSIHASLKLYIASDHTPLSFSVFERGPVFTTARQLIHALAMHYAAGALFRAGWVVGSLEILGSPASLVRSIGNGIADFFRLPYEGLTRGPGAFVSGVSRGTTSFVKHISKGTLTSITNLATSLARNMDRLSLDEEHYNRQEEWRRQLPENLGEGLRQGLSRLGISLLGAIAGIVDQPMQNFQKTSEAQASAGHKAKGVISGVGKGIMGVFAKPIGGAAELVSQTGYGILHGAGLSQHPKQRCPPSDQHAEQAPNSHIKYVCSFTEKHAPCDSLSSGFLNLSSSFNRKMLQSLGRPEAHMALDVVIVSGSGQEHEGCLLLTSEVLFVVSISEDTQQQAFPVTEIECLQDSEQNNMLKVQLKQQRVPCDSEAEGGRERLSEQQYSRLVDYITKASYHFVPGAVSAQTTAHVVAAELIPTTVKTYQYLVDPVFAQVFISKFTMVKNKALRRGFN</sequence>
<dbReference type="InterPro" id="IPR056747">
    <property type="entry name" value="VPS13-like_M"/>
</dbReference>
<dbReference type="Proteomes" id="UP000826234">
    <property type="component" value="Unassembled WGS sequence"/>
</dbReference>
<evidence type="ECO:0000259" key="2">
    <source>
        <dbReference type="Pfam" id="PF25033"/>
    </source>
</evidence>
<feature type="domain" description="VPS13-like middle region" evidence="2">
    <location>
        <begin position="23"/>
        <end position="787"/>
    </location>
</feature>
<reference evidence="3 4" key="1">
    <citation type="journal article" date="2022" name="Gigascience">
        <title>A chromosome-level genome assembly and annotation of the desert horned lizard, Phrynosoma platyrhinos, provides insight into chromosomal rearrangements among reptiles.</title>
        <authorList>
            <person name="Koochekian N."/>
            <person name="Ascanio A."/>
            <person name="Farleigh K."/>
            <person name="Card D.C."/>
            <person name="Schield D.R."/>
            <person name="Castoe T.A."/>
            <person name="Jezkova T."/>
        </authorList>
    </citation>
    <scope>NUCLEOTIDE SEQUENCE [LARGE SCALE GENOMIC DNA]</scope>
    <source>
        <strain evidence="3">NK-2021</strain>
    </source>
</reference>
<dbReference type="InterPro" id="IPR039782">
    <property type="entry name" value="VPS13B"/>
</dbReference>
<feature type="region of interest" description="Disordered" evidence="1">
    <location>
        <begin position="1"/>
        <end position="23"/>
    </location>
</feature>
<organism evidence="3 4">
    <name type="scientific">Phrynosoma platyrhinos</name>
    <name type="common">Desert horned lizard</name>
    <dbReference type="NCBI Taxonomy" id="52577"/>
    <lineage>
        <taxon>Eukaryota</taxon>
        <taxon>Metazoa</taxon>
        <taxon>Chordata</taxon>
        <taxon>Craniata</taxon>
        <taxon>Vertebrata</taxon>
        <taxon>Euteleostomi</taxon>
        <taxon>Lepidosauria</taxon>
        <taxon>Squamata</taxon>
        <taxon>Bifurcata</taxon>
        <taxon>Unidentata</taxon>
        <taxon>Episquamata</taxon>
        <taxon>Toxicofera</taxon>
        <taxon>Iguania</taxon>
        <taxon>Phrynosomatidae</taxon>
        <taxon>Phrynosomatinae</taxon>
        <taxon>Phrynosoma</taxon>
    </lineage>
</organism>
<evidence type="ECO:0000313" key="3">
    <source>
        <dbReference type="EMBL" id="KAH0617535.1"/>
    </source>
</evidence>
<dbReference type="Pfam" id="PF25033">
    <property type="entry name" value="VPS13_M"/>
    <property type="match status" value="1"/>
</dbReference>
<gene>
    <name evidence="3" type="ORF">JD844_015889</name>
</gene>
<feature type="region of interest" description="Disordered" evidence="1">
    <location>
        <begin position="81"/>
        <end position="107"/>
    </location>
</feature>
<dbReference type="EMBL" id="JAIPUX010005289">
    <property type="protein sequence ID" value="KAH0617535.1"/>
    <property type="molecule type" value="Genomic_DNA"/>
</dbReference>
<evidence type="ECO:0000256" key="1">
    <source>
        <dbReference type="SAM" id="MobiDB-lite"/>
    </source>
</evidence>
<proteinExistence type="predicted"/>
<accession>A0ABQ7SJK5</accession>
<evidence type="ECO:0000313" key="4">
    <source>
        <dbReference type="Proteomes" id="UP000826234"/>
    </source>
</evidence>
<comment type="caution">
    <text evidence="3">The sequence shown here is derived from an EMBL/GenBank/DDBJ whole genome shotgun (WGS) entry which is preliminary data.</text>
</comment>
<feature type="region of interest" description="Disordered" evidence="1">
    <location>
        <begin position="495"/>
        <end position="514"/>
    </location>
</feature>
<feature type="compositionally biased region" description="Polar residues" evidence="1">
    <location>
        <begin position="495"/>
        <end position="508"/>
    </location>
</feature>
<feature type="compositionally biased region" description="Basic and acidic residues" evidence="1">
    <location>
        <begin position="87"/>
        <end position="99"/>
    </location>
</feature>
<protein>
    <recommendedName>
        <fullName evidence="2">VPS13-like middle region domain-containing protein</fullName>
    </recommendedName>
</protein>
<name>A0ABQ7SJK5_PHRPL</name>
<keyword evidence="4" id="KW-1185">Reference proteome</keyword>
<dbReference type="PANTHER" id="PTHR12517:SF0">
    <property type="entry name" value="INTERMEMBRANE LIPID TRANSFER PROTEIN VPS13B"/>
    <property type="match status" value="1"/>
</dbReference>
<dbReference type="PANTHER" id="PTHR12517">
    <property type="entry name" value="VACUOLAR PROTEIN SORTING-ASSOCIATED PROTEIN 13B"/>
    <property type="match status" value="1"/>
</dbReference>